<sequence>MTLDTWLTSNPECASFTDFHPISVHRHAGDVTAAANPEGSAPLDHQVFSQLHDRNHCSLHQNLTGPPFLTLAQ</sequence>
<organism evidence="1 2">
    <name type="scientific">Xenopus laevis</name>
    <name type="common">African clawed frog</name>
    <dbReference type="NCBI Taxonomy" id="8355"/>
    <lineage>
        <taxon>Eukaryota</taxon>
        <taxon>Metazoa</taxon>
        <taxon>Chordata</taxon>
        <taxon>Craniata</taxon>
        <taxon>Vertebrata</taxon>
        <taxon>Euteleostomi</taxon>
        <taxon>Amphibia</taxon>
        <taxon>Batrachia</taxon>
        <taxon>Anura</taxon>
        <taxon>Pipoidea</taxon>
        <taxon>Pipidae</taxon>
        <taxon>Xenopodinae</taxon>
        <taxon>Xenopus</taxon>
        <taxon>Xenopus</taxon>
    </lineage>
</organism>
<name>A0A974D2R9_XENLA</name>
<reference evidence="2" key="1">
    <citation type="journal article" date="2016" name="Nature">
        <title>Genome evolution in the allotetraploid frog Xenopus laevis.</title>
        <authorList>
            <person name="Session A.M."/>
            <person name="Uno Y."/>
            <person name="Kwon T."/>
            <person name="Chapman J.A."/>
            <person name="Toyoda A."/>
            <person name="Takahashi S."/>
            <person name="Fukui A."/>
            <person name="Hikosaka A."/>
            <person name="Suzuki A."/>
            <person name="Kondo M."/>
            <person name="van Heeringen S.J."/>
            <person name="Quigley I."/>
            <person name="Heinz S."/>
            <person name="Ogino H."/>
            <person name="Ochi H."/>
            <person name="Hellsten U."/>
            <person name="Lyons J.B."/>
            <person name="Simakov O."/>
            <person name="Putnam N."/>
            <person name="Stites J."/>
            <person name="Kuroki Y."/>
            <person name="Tanaka T."/>
            <person name="Michiue T."/>
            <person name="Watanabe M."/>
            <person name="Bogdanovic O."/>
            <person name="Lister R."/>
            <person name="Georgiou G."/>
            <person name="Paranjpe S.S."/>
            <person name="van Kruijsbergen I."/>
            <person name="Shu S."/>
            <person name="Carlson J."/>
            <person name="Kinoshita T."/>
            <person name="Ohta Y."/>
            <person name="Mawaribuchi S."/>
            <person name="Jenkins J."/>
            <person name="Grimwood J."/>
            <person name="Schmutz J."/>
            <person name="Mitros T."/>
            <person name="Mozaffari S.V."/>
            <person name="Suzuki Y."/>
            <person name="Haramoto Y."/>
            <person name="Yamamoto T.S."/>
            <person name="Takagi C."/>
            <person name="Heald R."/>
            <person name="Miller K."/>
            <person name="Haudenschild C."/>
            <person name="Kitzman J."/>
            <person name="Nakayama T."/>
            <person name="Izutsu Y."/>
            <person name="Robert J."/>
            <person name="Fortriede J."/>
            <person name="Burns K."/>
            <person name="Lotay V."/>
            <person name="Karimi K."/>
            <person name="Yasuoka Y."/>
            <person name="Dichmann D.S."/>
            <person name="Flajnik M.F."/>
            <person name="Houston D.W."/>
            <person name="Shendure J."/>
            <person name="DuPasquier L."/>
            <person name="Vize P.D."/>
            <person name="Zorn A.M."/>
            <person name="Ito M."/>
            <person name="Marcotte E.M."/>
            <person name="Wallingford J.B."/>
            <person name="Ito Y."/>
            <person name="Asashima M."/>
            <person name="Ueno N."/>
            <person name="Matsuda Y."/>
            <person name="Veenstra G.J."/>
            <person name="Fujiyama A."/>
            <person name="Harland R.M."/>
            <person name="Taira M."/>
            <person name="Rokhsar D.S."/>
        </authorList>
    </citation>
    <scope>NUCLEOTIDE SEQUENCE [LARGE SCALE GENOMIC DNA]</scope>
    <source>
        <strain evidence="2">J</strain>
    </source>
</reference>
<accession>A0A974D2R9</accession>
<dbReference type="Proteomes" id="UP000694892">
    <property type="component" value="Chromosome 4S"/>
</dbReference>
<proteinExistence type="predicted"/>
<dbReference type="EMBL" id="CM004473">
    <property type="protein sequence ID" value="OCT83440.1"/>
    <property type="molecule type" value="Genomic_DNA"/>
</dbReference>
<evidence type="ECO:0000313" key="1">
    <source>
        <dbReference type="EMBL" id="OCT83440.1"/>
    </source>
</evidence>
<gene>
    <name evidence="1" type="ORF">XELAEV_18025982mg</name>
</gene>
<dbReference type="AlphaFoldDB" id="A0A974D2R9"/>
<evidence type="ECO:0000313" key="2">
    <source>
        <dbReference type="Proteomes" id="UP000694892"/>
    </source>
</evidence>
<protein>
    <submittedName>
        <fullName evidence="1">Uncharacterized protein</fullName>
    </submittedName>
</protein>